<comment type="caution">
    <text evidence="2">The sequence shown here is derived from an EMBL/GenBank/DDBJ whole genome shotgun (WGS) entry which is preliminary data.</text>
</comment>
<reference evidence="2 3" key="1">
    <citation type="submission" date="2019-03" db="EMBL/GenBank/DDBJ databases">
        <title>Sequencing the genomes of 1000 actinobacteria strains.</title>
        <authorList>
            <person name="Klenk H.-P."/>
        </authorList>
    </citation>
    <scope>NUCLEOTIDE SEQUENCE [LARGE SCALE GENOMIC DNA]</scope>
    <source>
        <strain evidence="2 3">DSM 18936</strain>
    </source>
</reference>
<organism evidence="2 3">
    <name type="scientific">Ilumatobacter fluminis</name>
    <dbReference type="NCBI Taxonomy" id="467091"/>
    <lineage>
        <taxon>Bacteria</taxon>
        <taxon>Bacillati</taxon>
        <taxon>Actinomycetota</taxon>
        <taxon>Acidimicrobiia</taxon>
        <taxon>Acidimicrobiales</taxon>
        <taxon>Ilumatobacteraceae</taxon>
        <taxon>Ilumatobacter</taxon>
    </lineage>
</organism>
<gene>
    <name evidence="2" type="ORF">BDK89_0810</name>
</gene>
<evidence type="ECO:0000313" key="3">
    <source>
        <dbReference type="Proteomes" id="UP000294558"/>
    </source>
</evidence>
<evidence type="ECO:0000313" key="2">
    <source>
        <dbReference type="EMBL" id="TDT15244.1"/>
    </source>
</evidence>
<feature type="transmembrane region" description="Helical" evidence="1">
    <location>
        <begin position="16"/>
        <end position="36"/>
    </location>
</feature>
<name>A0A4R7HXC8_9ACTN</name>
<proteinExistence type="predicted"/>
<keyword evidence="1" id="KW-0472">Membrane</keyword>
<keyword evidence="1" id="KW-1133">Transmembrane helix</keyword>
<dbReference type="RefSeq" id="WP_133867711.1">
    <property type="nucleotide sequence ID" value="NZ_JAVJPS010000041.1"/>
</dbReference>
<keyword evidence="3" id="KW-1185">Reference proteome</keyword>
<protein>
    <submittedName>
        <fullName evidence="2">Uncharacterized protein</fullName>
    </submittedName>
</protein>
<feature type="transmembrane region" description="Helical" evidence="1">
    <location>
        <begin position="43"/>
        <end position="66"/>
    </location>
</feature>
<sequence>MLATLLAIGWEPELRGLLTVMIGAAVWMGSIYLILGTNLGARLGFLVSLAGLFGWMALMGAVWWIYGIGLTGDVPSWEGVTGSTVIQEVDLLYQAGVLEEPIEVTVETPSAEAAEAVEAQMLSQGWTEVDASAPEFGQAQASAEIFLEEEDALEAGSYQVTAVYEVDPPAESAYPKFGENGEFDQLAFFHKPYYTLVEVAPYAEVLTEPGRAPIAPEIDEERQRQYVYMIRDLGSLREPAGYITIGSTIVFLMLCWLLHRRDRFVAQNLARKSADATA</sequence>
<dbReference type="Proteomes" id="UP000294558">
    <property type="component" value="Unassembled WGS sequence"/>
</dbReference>
<feature type="transmembrane region" description="Helical" evidence="1">
    <location>
        <begin position="239"/>
        <end position="258"/>
    </location>
</feature>
<dbReference type="OrthoDB" id="5242147at2"/>
<evidence type="ECO:0000256" key="1">
    <source>
        <dbReference type="SAM" id="Phobius"/>
    </source>
</evidence>
<keyword evidence="1" id="KW-0812">Transmembrane</keyword>
<accession>A0A4R7HXC8</accession>
<dbReference type="EMBL" id="SOAU01000001">
    <property type="protein sequence ID" value="TDT15244.1"/>
    <property type="molecule type" value="Genomic_DNA"/>
</dbReference>
<dbReference type="AlphaFoldDB" id="A0A4R7HXC8"/>